<reference evidence="8 9" key="2">
    <citation type="submission" date="2019-09" db="EMBL/GenBank/DDBJ databases">
        <authorList>
            <person name="Jin C."/>
        </authorList>
    </citation>
    <scope>NUCLEOTIDE SEQUENCE [LARGE SCALE GENOMIC DNA]</scope>
    <source>
        <strain evidence="8 9">BN130099</strain>
    </source>
</reference>
<evidence type="ECO:0000313" key="8">
    <source>
        <dbReference type="EMBL" id="KAA1419117.1"/>
    </source>
</evidence>
<dbReference type="Pfam" id="PF13416">
    <property type="entry name" value="SBP_bac_8"/>
    <property type="match status" value="1"/>
</dbReference>
<sequence length="470" mass="51782">MTGDHRPMFSLARFDWRTFAAVVVVAVSVVVAMVLYADSDGPARPEPKPPTKPSHGMARLVFAVFGNDEEIAAYRKVVDAYNTESKVVDVHIESWPDADAMLTDIRSGEVAPDLYLLPREDLGETMEAERNRPVLDLLDARGIAFGDEFSRDAISAFSANDTLQCMPYASSPMVIYYNTDLIDFDRMAARDLPVPPEDREYWTLDQFRAAAAFASRPRKDTKGVFIEPTIEGLAPFIYAGGGKLFDDDQDPTSLALSDADTADALRQTLEVLRDPTITPTNKQLAEKPALDWFEEGSLGMIAGYRDLTPELRAVEGLHFDVMPMPELDDDATVGDLTGVCVSEGPQERVEQSADFLVNLLSDEAVSAMAETGYLMPTKIDVSFSDAFLQPDLQPANARAFVDSTRSIVLPPLFDSWPLLEAAVDPDLERLLTQPRIDDLEAELEAIDEKSKPVLQPEEPTDEPTESASPN</sequence>
<keyword evidence="3 7" id="KW-0472">Membrane</keyword>
<protein>
    <submittedName>
        <fullName evidence="8">Extracellular solute-binding protein</fullName>
    </submittedName>
</protein>
<dbReference type="InterPro" id="IPR006059">
    <property type="entry name" value="SBP"/>
</dbReference>
<evidence type="ECO:0000256" key="7">
    <source>
        <dbReference type="SAM" id="Phobius"/>
    </source>
</evidence>
<keyword evidence="9" id="KW-1185">Reference proteome</keyword>
<keyword evidence="7" id="KW-0812">Transmembrane</keyword>
<dbReference type="EMBL" id="VUJV01000003">
    <property type="protein sequence ID" value="KAA1419117.1"/>
    <property type="molecule type" value="Genomic_DNA"/>
</dbReference>
<evidence type="ECO:0000313" key="9">
    <source>
        <dbReference type="Proteomes" id="UP000325003"/>
    </source>
</evidence>
<dbReference type="SUPFAM" id="SSF53850">
    <property type="entry name" value="Periplasmic binding protein-like II"/>
    <property type="match status" value="1"/>
</dbReference>
<feature type="transmembrane region" description="Helical" evidence="7">
    <location>
        <begin position="16"/>
        <end position="37"/>
    </location>
</feature>
<feature type="region of interest" description="Disordered" evidence="6">
    <location>
        <begin position="443"/>
        <end position="470"/>
    </location>
</feature>
<keyword evidence="2" id="KW-0732">Signal</keyword>
<evidence type="ECO:0000256" key="4">
    <source>
        <dbReference type="ARBA" id="ARBA00023139"/>
    </source>
</evidence>
<accession>A0A5B1LHM0</accession>
<dbReference type="PANTHER" id="PTHR43649">
    <property type="entry name" value="ARABINOSE-BINDING PROTEIN-RELATED"/>
    <property type="match status" value="1"/>
</dbReference>
<organism evidence="8 9">
    <name type="scientific">Nocardioides humilatus</name>
    <dbReference type="NCBI Taxonomy" id="2607660"/>
    <lineage>
        <taxon>Bacteria</taxon>
        <taxon>Bacillati</taxon>
        <taxon>Actinomycetota</taxon>
        <taxon>Actinomycetes</taxon>
        <taxon>Propionibacteriales</taxon>
        <taxon>Nocardioidaceae</taxon>
        <taxon>Nocardioides</taxon>
    </lineage>
</organism>
<dbReference type="Proteomes" id="UP000325003">
    <property type="component" value="Unassembled WGS sequence"/>
</dbReference>
<evidence type="ECO:0000256" key="1">
    <source>
        <dbReference type="ARBA" id="ARBA00022475"/>
    </source>
</evidence>
<dbReference type="AlphaFoldDB" id="A0A5B1LHM0"/>
<dbReference type="InterPro" id="IPR050490">
    <property type="entry name" value="Bact_solute-bd_prot1"/>
</dbReference>
<dbReference type="PANTHER" id="PTHR43649:SF33">
    <property type="entry name" value="POLYGALACTURONAN_RHAMNOGALACTURONAN-BINDING PROTEIN YTCQ"/>
    <property type="match status" value="1"/>
</dbReference>
<comment type="caution">
    <text evidence="8">The sequence shown here is derived from an EMBL/GenBank/DDBJ whole genome shotgun (WGS) entry which is preliminary data.</text>
</comment>
<gene>
    <name evidence="8" type="ORF">F0U44_11715</name>
</gene>
<evidence type="ECO:0000256" key="2">
    <source>
        <dbReference type="ARBA" id="ARBA00022729"/>
    </source>
</evidence>
<keyword evidence="1" id="KW-1003">Cell membrane</keyword>
<evidence type="ECO:0000256" key="3">
    <source>
        <dbReference type="ARBA" id="ARBA00023136"/>
    </source>
</evidence>
<dbReference type="Gene3D" id="3.40.190.10">
    <property type="entry name" value="Periplasmic binding protein-like II"/>
    <property type="match status" value="1"/>
</dbReference>
<keyword evidence="5" id="KW-0449">Lipoprotein</keyword>
<evidence type="ECO:0000256" key="5">
    <source>
        <dbReference type="ARBA" id="ARBA00023288"/>
    </source>
</evidence>
<name>A0A5B1LHM0_9ACTN</name>
<evidence type="ECO:0000256" key="6">
    <source>
        <dbReference type="SAM" id="MobiDB-lite"/>
    </source>
</evidence>
<reference evidence="8 9" key="1">
    <citation type="submission" date="2019-09" db="EMBL/GenBank/DDBJ databases">
        <title>Nocardioides panacisoli sp. nov., isolated from the soil of a ginseng field.</title>
        <authorList>
            <person name="Cho C."/>
        </authorList>
    </citation>
    <scope>NUCLEOTIDE SEQUENCE [LARGE SCALE GENOMIC DNA]</scope>
    <source>
        <strain evidence="8 9">BN130099</strain>
    </source>
</reference>
<proteinExistence type="predicted"/>
<keyword evidence="4" id="KW-0564">Palmitate</keyword>
<keyword evidence="7" id="KW-1133">Transmembrane helix</keyword>